<dbReference type="STRING" id="624147.SAMN04487970_1012111"/>
<protein>
    <submittedName>
        <fullName evidence="1">Uncharacterized protein YuzB, UPF0349 family</fullName>
    </submittedName>
</protein>
<accession>A0A1G4R6Q3</accession>
<dbReference type="RefSeq" id="WP_090670879.1">
    <property type="nucleotide sequence ID" value="NZ_FMTT01000012.1"/>
</dbReference>
<keyword evidence="2" id="KW-1185">Reference proteome</keyword>
<evidence type="ECO:0000313" key="1">
    <source>
        <dbReference type="EMBL" id="SCW52524.1"/>
    </source>
</evidence>
<dbReference type="Pfam" id="PF07293">
    <property type="entry name" value="DUF1450"/>
    <property type="match status" value="1"/>
</dbReference>
<dbReference type="AlphaFoldDB" id="A0A1G4R6Q3"/>
<dbReference type="EMBL" id="FMTT01000012">
    <property type="protein sequence ID" value="SCW52524.1"/>
    <property type="molecule type" value="Genomic_DNA"/>
</dbReference>
<name>A0A1G4R6Q3_9BACL</name>
<organism evidence="1 2">
    <name type="scientific">Paenibacillus tianmuensis</name>
    <dbReference type="NCBI Taxonomy" id="624147"/>
    <lineage>
        <taxon>Bacteria</taxon>
        <taxon>Bacillati</taxon>
        <taxon>Bacillota</taxon>
        <taxon>Bacilli</taxon>
        <taxon>Bacillales</taxon>
        <taxon>Paenibacillaceae</taxon>
        <taxon>Paenibacillus</taxon>
    </lineage>
</organism>
<sequence>MATVKLCSSNELTKSEALKQIVRDGSVELLVKDCLGNCGQCYLERFVKVDQRIIVLNDEEELLDQLLKAAAAPAAD</sequence>
<evidence type="ECO:0000313" key="2">
    <source>
        <dbReference type="Proteomes" id="UP000198601"/>
    </source>
</evidence>
<dbReference type="OrthoDB" id="1684419at2"/>
<dbReference type="InterPro" id="IPR009910">
    <property type="entry name" value="DUF1450"/>
</dbReference>
<gene>
    <name evidence="1" type="ORF">SAMN04487970_1012111</name>
</gene>
<dbReference type="Proteomes" id="UP000198601">
    <property type="component" value="Unassembled WGS sequence"/>
</dbReference>
<proteinExistence type="predicted"/>
<reference evidence="2" key="1">
    <citation type="submission" date="2016-10" db="EMBL/GenBank/DDBJ databases">
        <authorList>
            <person name="Varghese N."/>
            <person name="Submissions S."/>
        </authorList>
    </citation>
    <scope>NUCLEOTIDE SEQUENCE [LARGE SCALE GENOMIC DNA]</scope>
    <source>
        <strain evidence="2">CGMCC 1.8946</strain>
    </source>
</reference>